<dbReference type="GO" id="GO:1990234">
    <property type="term" value="C:transferase complex"/>
    <property type="evidence" value="ECO:0007669"/>
    <property type="project" value="UniProtKB-ARBA"/>
</dbReference>
<feature type="repeat" description="WD" evidence="6">
    <location>
        <begin position="835"/>
        <end position="876"/>
    </location>
</feature>
<dbReference type="PANTHER" id="PTHR22847">
    <property type="entry name" value="WD40 REPEAT PROTEIN"/>
    <property type="match status" value="1"/>
</dbReference>
<dbReference type="InterPro" id="IPR020472">
    <property type="entry name" value="WD40_PAC1"/>
</dbReference>
<accession>A0A9P4K1B9</accession>
<evidence type="ECO:0000256" key="4">
    <source>
        <dbReference type="ARBA" id="ARBA00039789"/>
    </source>
</evidence>
<feature type="repeat" description="WD" evidence="6">
    <location>
        <begin position="961"/>
        <end position="1002"/>
    </location>
</feature>
<dbReference type="FunFam" id="3.40.50.300:FF:001638">
    <property type="entry name" value="NACHT and WD40 domain protein"/>
    <property type="match status" value="1"/>
</dbReference>
<feature type="domain" description="NACHT" evidence="7">
    <location>
        <begin position="298"/>
        <end position="519"/>
    </location>
</feature>
<protein>
    <recommendedName>
        <fullName evidence="4">Mitochondrial division protein 1</fullName>
    </recommendedName>
</protein>
<dbReference type="Pfam" id="PF24883">
    <property type="entry name" value="NPHP3_N"/>
    <property type="match status" value="1"/>
</dbReference>
<dbReference type="InterPro" id="IPR001680">
    <property type="entry name" value="WD40_rpt"/>
</dbReference>
<dbReference type="AlphaFoldDB" id="A0A9P4K1B9"/>
<dbReference type="PROSITE" id="PS50294">
    <property type="entry name" value="WD_REPEATS_REGION"/>
    <property type="match status" value="7"/>
</dbReference>
<dbReference type="InterPro" id="IPR036322">
    <property type="entry name" value="WD40_repeat_dom_sf"/>
</dbReference>
<reference evidence="9" key="1">
    <citation type="journal article" date="2020" name="Stud. Mycol.">
        <title>101 Dothideomycetes genomes: A test case for predicting lifestyles and emergence of pathogens.</title>
        <authorList>
            <person name="Haridas S."/>
            <person name="Albert R."/>
            <person name="Binder M."/>
            <person name="Bloem J."/>
            <person name="LaButti K."/>
            <person name="Salamov A."/>
            <person name="Andreopoulos B."/>
            <person name="Baker S."/>
            <person name="Barry K."/>
            <person name="Bills G."/>
            <person name="Bluhm B."/>
            <person name="Cannon C."/>
            <person name="Castanera R."/>
            <person name="Culley D."/>
            <person name="Daum C."/>
            <person name="Ezra D."/>
            <person name="Gonzalez J."/>
            <person name="Henrissat B."/>
            <person name="Kuo A."/>
            <person name="Liang C."/>
            <person name="Lipzen A."/>
            <person name="Lutzoni F."/>
            <person name="Magnuson J."/>
            <person name="Mondo S."/>
            <person name="Nolan M."/>
            <person name="Ohm R."/>
            <person name="Pangilinan J."/>
            <person name="Park H.-J."/>
            <person name="Ramirez L."/>
            <person name="Alfaro M."/>
            <person name="Sun H."/>
            <person name="Tritt A."/>
            <person name="Yoshinaga Y."/>
            <person name="Zwiers L.-H."/>
            <person name="Turgeon B."/>
            <person name="Goodwin S."/>
            <person name="Spatafora J."/>
            <person name="Crous P."/>
            <person name="Grigoriev I."/>
        </authorList>
    </citation>
    <scope>NUCLEOTIDE SEQUENCE [LARGE SCALE GENOMIC DNA]</scope>
    <source>
        <strain evidence="9">CBS 304.66</strain>
    </source>
</reference>
<dbReference type="InterPro" id="IPR056884">
    <property type="entry name" value="NPHP3-like_N"/>
</dbReference>
<dbReference type="InterPro" id="IPR027417">
    <property type="entry name" value="P-loop_NTPase"/>
</dbReference>
<dbReference type="SMART" id="SM00320">
    <property type="entry name" value="WD40"/>
    <property type="match status" value="8"/>
</dbReference>
<dbReference type="InterPro" id="IPR019775">
    <property type="entry name" value="WD40_repeat_CS"/>
</dbReference>
<dbReference type="PROSITE" id="PS50082">
    <property type="entry name" value="WD_REPEATS_2"/>
    <property type="match status" value="7"/>
</dbReference>
<feature type="repeat" description="WD" evidence="6">
    <location>
        <begin position="877"/>
        <end position="918"/>
    </location>
</feature>
<dbReference type="CDD" id="cd00200">
    <property type="entry name" value="WD40"/>
    <property type="match status" value="1"/>
</dbReference>
<evidence type="ECO:0000313" key="9">
    <source>
        <dbReference type="Proteomes" id="UP000800093"/>
    </source>
</evidence>
<dbReference type="Proteomes" id="UP000800093">
    <property type="component" value="Unassembled WGS sequence"/>
</dbReference>
<dbReference type="PROSITE" id="PS50837">
    <property type="entry name" value="NACHT"/>
    <property type="match status" value="1"/>
</dbReference>
<feature type="repeat" description="WD" evidence="6">
    <location>
        <begin position="1003"/>
        <end position="1044"/>
    </location>
</feature>
<dbReference type="GO" id="GO:0005634">
    <property type="term" value="C:nucleus"/>
    <property type="evidence" value="ECO:0007669"/>
    <property type="project" value="TreeGrafter"/>
</dbReference>
<dbReference type="SUPFAM" id="SSF50978">
    <property type="entry name" value="WD40 repeat-like"/>
    <property type="match status" value="1"/>
</dbReference>
<dbReference type="Pfam" id="PF25173">
    <property type="entry name" value="Beta-prop_WDR3_1st"/>
    <property type="match status" value="1"/>
</dbReference>
<gene>
    <name evidence="8" type="ORF">CC78DRAFT_571259</name>
</gene>
<dbReference type="Pfam" id="PF00400">
    <property type="entry name" value="WD40"/>
    <property type="match status" value="3"/>
</dbReference>
<dbReference type="InterPro" id="IPR010730">
    <property type="entry name" value="HET"/>
</dbReference>
<dbReference type="OrthoDB" id="538223at2759"/>
<dbReference type="PRINTS" id="PR00320">
    <property type="entry name" value="GPROTEINBRPT"/>
</dbReference>
<keyword evidence="9" id="KW-1185">Reference proteome</keyword>
<feature type="repeat" description="WD" evidence="6">
    <location>
        <begin position="919"/>
        <end position="960"/>
    </location>
</feature>
<evidence type="ECO:0000256" key="3">
    <source>
        <dbReference type="ARBA" id="ARBA00038415"/>
    </source>
</evidence>
<comment type="similarity">
    <text evidence="3">Belongs to the WD repeat MDV1/CAF4 family.</text>
</comment>
<dbReference type="InterPro" id="IPR007111">
    <property type="entry name" value="NACHT_NTPase"/>
</dbReference>
<evidence type="ECO:0000259" key="7">
    <source>
        <dbReference type="PROSITE" id="PS50837"/>
    </source>
</evidence>
<dbReference type="PANTHER" id="PTHR22847:SF637">
    <property type="entry name" value="WD REPEAT DOMAIN 5B"/>
    <property type="match status" value="1"/>
</dbReference>
<comment type="caution">
    <text evidence="8">The sequence shown here is derived from an EMBL/GenBank/DDBJ whole genome shotgun (WGS) entry which is preliminary data.</text>
</comment>
<name>A0A9P4K1B9_9PLEO</name>
<dbReference type="SUPFAM" id="SSF82171">
    <property type="entry name" value="DPP6 N-terminal domain-like"/>
    <property type="match status" value="1"/>
</dbReference>
<evidence type="ECO:0000313" key="8">
    <source>
        <dbReference type="EMBL" id="KAF2260348.1"/>
    </source>
</evidence>
<dbReference type="EMBL" id="ML986683">
    <property type="protein sequence ID" value="KAF2260348.1"/>
    <property type="molecule type" value="Genomic_DNA"/>
</dbReference>
<feature type="repeat" description="WD" evidence="6">
    <location>
        <begin position="1045"/>
        <end position="1086"/>
    </location>
</feature>
<keyword evidence="2" id="KW-0677">Repeat</keyword>
<sequence length="1219" mass="137055">MRLLTYLKDGELSITDYLDDPDTIPSYAILSHTWGADADEVTFEDLKGNASKDKPGYEKIRFCGQQVQRDGLQYFWIDTCCIDKADKAEFSHAIRSMFRWYHNAARCYVYLSDVSSSYLETSGETNPLLWESEFRKSRWFTRGWTLQELLAPRTVEFFSREQRKLGDKISLKSQINKITNIPHVVLDGAPLSQFSVNERFRWREHRKTTRDEDGAYSLLGIFGVDLAPMYGEGAEGAFRRLMDEIHKLERCIQDIHITDPRDDKKRIEYTKGGLIKDSYHWVLNNNHFQQWHNDPQSQLLWIKGDPGKGKTMLLCGIINELQKSRAKTGLVSYFFCQATDSRINTATAVLRGLLFLLVSQQPSLVSHVRKKYDYVGKTMFEDANAWVALTEIFTDMLRDRSLNATYLIIDALDECITGLPKLLNFIAKHSSMSPRVKWIVSSRNWPDIEEQLERAGHKVRLSLELNAESVSTAVQTFIKQKVLQLAQQKKYDERTRDSVREYLALNANDTFLWVALVCQTLETTAKRNLFKNLNSFPCGLDPLYRRMMQQISKSDDAELCKQVLASITLVYQPITLKELVALVDQLGGIDNDKELREIIGLCGSFLILRADTIYFVHQSAKDFLLEQAAEEVFPSGREDIHHAIFTRSLKIISRTLQRNMYNSKDSDLFASSRYLCIYWVDHLCDSNSVSLPSYAEHLQDGGLVDIFIREKYLYWLEALSLCKSMPKGVVSMAKLQSLVQERGGATSFTRLVHDAYRFVMSYKLAIENSPLQAYASALLFSPTRSLIRGLFRHEEPRWIIVLPAMRDEWSACLSTLEDHSGSIWDASSGECLSTLEGHNDLVNSVAFSHDSTRLASGSDDETVKIWDARSGECLSTLEGHSHWVDSVAFSHDSTRLASGSGDRTVKIWDSSSGECLSTLEGHSDSVSSVAFSLDSTQLASGSDDKTVKIWDSSSGECLSTLEGHSGWVSSVAFSHDSTRLVSGSGDRTVKIWDASSGECLSTLEGHSRWVSSVAFSHDSTRLASGSGDRTVKIWDASSGKCLSTLEGHSGWVSSVAFSHDSTRLSSGSGDKTVKIWDASSGERLSILEGHSRWVSSVAFSHDSTQLASRSDDKTVKIWDASSGECLSTLEGHSGWVSPVAFSHDSTRLASRSDDEKVKQGLDLSSDCMWITYNSENLLWLPSEYRPSCATISSKIIGIGTRSGRVWLSKIDCTKLRLHL</sequence>
<dbReference type="SUPFAM" id="SSF52540">
    <property type="entry name" value="P-loop containing nucleoside triphosphate hydrolases"/>
    <property type="match status" value="1"/>
</dbReference>
<evidence type="ECO:0000256" key="6">
    <source>
        <dbReference type="PROSITE-ProRule" id="PRU00221"/>
    </source>
</evidence>
<proteinExistence type="inferred from homology"/>
<organism evidence="8 9">
    <name type="scientific">Lojkania enalia</name>
    <dbReference type="NCBI Taxonomy" id="147567"/>
    <lineage>
        <taxon>Eukaryota</taxon>
        <taxon>Fungi</taxon>
        <taxon>Dikarya</taxon>
        <taxon>Ascomycota</taxon>
        <taxon>Pezizomycotina</taxon>
        <taxon>Dothideomycetes</taxon>
        <taxon>Pleosporomycetidae</taxon>
        <taxon>Pleosporales</taxon>
        <taxon>Pleosporales incertae sedis</taxon>
        <taxon>Lojkania</taxon>
    </lineage>
</organism>
<dbReference type="InterPro" id="IPR015943">
    <property type="entry name" value="WD40/YVTN_repeat-like_dom_sf"/>
</dbReference>
<keyword evidence="1 6" id="KW-0853">WD repeat</keyword>
<dbReference type="PROSITE" id="PS00678">
    <property type="entry name" value="WD_REPEATS_1"/>
    <property type="match status" value="6"/>
</dbReference>
<dbReference type="Pfam" id="PF06985">
    <property type="entry name" value="HET"/>
    <property type="match status" value="1"/>
</dbReference>
<evidence type="ECO:0000256" key="1">
    <source>
        <dbReference type="ARBA" id="ARBA00022574"/>
    </source>
</evidence>
<dbReference type="Gene3D" id="2.130.10.10">
    <property type="entry name" value="YVTN repeat-like/Quinoprotein amine dehydrogenase"/>
    <property type="match status" value="4"/>
</dbReference>
<evidence type="ECO:0000256" key="5">
    <source>
        <dbReference type="ARBA" id="ARBA00043913"/>
    </source>
</evidence>
<feature type="repeat" description="WD" evidence="6">
    <location>
        <begin position="1087"/>
        <end position="1128"/>
    </location>
</feature>
<evidence type="ECO:0000256" key="2">
    <source>
        <dbReference type="ARBA" id="ARBA00022737"/>
    </source>
</evidence>
<dbReference type="Gene3D" id="3.40.50.300">
    <property type="entry name" value="P-loop containing nucleotide triphosphate hydrolases"/>
    <property type="match status" value="1"/>
</dbReference>
<comment type="function">
    <text evidence="5">Involved in mitochondrial fission. Acts as an adapter protein required to form mitochondrial fission complexes. Formation of these complexes is required to promote constriction and fission of the mitochondrial compartment at a late step in mitochondrial division.</text>
</comment>